<evidence type="ECO:0000256" key="4">
    <source>
        <dbReference type="ARBA" id="ARBA00022771"/>
    </source>
</evidence>
<dbReference type="SMART" id="SM00558">
    <property type="entry name" value="JmjC"/>
    <property type="match status" value="1"/>
</dbReference>
<comment type="similarity">
    <text evidence="1">Belongs to the JHDM3 histone demethylase family.</text>
</comment>
<dbReference type="Gene3D" id="3.30.40.10">
    <property type="entry name" value="Zinc/RING finger domain, C3HC4 (zinc finger)"/>
    <property type="match status" value="1"/>
</dbReference>
<protein>
    <recommendedName>
        <fullName evidence="2">[histone H3]-trimethyl-L-lysine(9) demethylase</fullName>
        <ecNumber evidence="2">1.14.11.66</ecNumber>
    </recommendedName>
</protein>
<evidence type="ECO:0000313" key="11">
    <source>
        <dbReference type="EMBL" id="WFD27404.1"/>
    </source>
</evidence>
<dbReference type="Pfam" id="PF02375">
    <property type="entry name" value="JmjN"/>
    <property type="match status" value="1"/>
</dbReference>
<dbReference type="Proteomes" id="UP001213623">
    <property type="component" value="Chromosome 4"/>
</dbReference>
<dbReference type="PROSITE" id="PS51184">
    <property type="entry name" value="JMJC"/>
    <property type="match status" value="1"/>
</dbReference>
<dbReference type="PROSITE" id="PS51183">
    <property type="entry name" value="JMJN"/>
    <property type="match status" value="1"/>
</dbReference>
<dbReference type="InterPro" id="IPR003347">
    <property type="entry name" value="JmjC_dom"/>
</dbReference>
<evidence type="ECO:0000259" key="8">
    <source>
        <dbReference type="PROSITE" id="PS51183"/>
    </source>
</evidence>
<evidence type="ECO:0000256" key="7">
    <source>
        <dbReference type="SAM" id="MobiDB-lite"/>
    </source>
</evidence>
<comment type="catalytic activity">
    <reaction evidence="6">
        <text>N(6),N(6),N(6)-trimethyl-L-lysyl(9)-[histone H3] + 2 2-oxoglutarate + 2 O2 = N(6)-methyl-L-lysyl(9)-[histone H3] + 2 formaldehyde + 2 succinate + 2 CO2</text>
        <dbReference type="Rhea" id="RHEA:60200"/>
        <dbReference type="Rhea" id="RHEA-COMP:15538"/>
        <dbReference type="Rhea" id="RHEA-COMP:15542"/>
        <dbReference type="ChEBI" id="CHEBI:15379"/>
        <dbReference type="ChEBI" id="CHEBI:16526"/>
        <dbReference type="ChEBI" id="CHEBI:16810"/>
        <dbReference type="ChEBI" id="CHEBI:16842"/>
        <dbReference type="ChEBI" id="CHEBI:30031"/>
        <dbReference type="ChEBI" id="CHEBI:61929"/>
        <dbReference type="ChEBI" id="CHEBI:61961"/>
        <dbReference type="EC" id="1.14.11.66"/>
    </reaction>
</comment>
<dbReference type="InterPro" id="IPR034732">
    <property type="entry name" value="EPHD"/>
</dbReference>
<keyword evidence="5" id="KW-0862">Zinc</keyword>
<accession>A0AAF0EMQ5</accession>
<dbReference type="GO" id="GO:0005634">
    <property type="term" value="C:nucleus"/>
    <property type="evidence" value="ECO:0007669"/>
    <property type="project" value="TreeGrafter"/>
</dbReference>
<dbReference type="GO" id="GO:0000785">
    <property type="term" value="C:chromatin"/>
    <property type="evidence" value="ECO:0007669"/>
    <property type="project" value="TreeGrafter"/>
</dbReference>
<dbReference type="EMBL" id="CP119895">
    <property type="protein sequence ID" value="WFD27404.1"/>
    <property type="molecule type" value="Genomic_DNA"/>
</dbReference>
<dbReference type="GO" id="GO:0140684">
    <property type="term" value="F:histone H3K9me2/H3K9me3 demethylase activity"/>
    <property type="evidence" value="ECO:0007669"/>
    <property type="project" value="UniProtKB-EC"/>
</dbReference>
<evidence type="ECO:0000313" key="12">
    <source>
        <dbReference type="Proteomes" id="UP001213623"/>
    </source>
</evidence>
<dbReference type="SMART" id="SM00545">
    <property type="entry name" value="JmjN"/>
    <property type="match status" value="1"/>
</dbReference>
<reference evidence="11" key="1">
    <citation type="submission" date="2023-03" db="EMBL/GenBank/DDBJ databases">
        <title>Mating type loci evolution in Malassezia.</title>
        <authorList>
            <person name="Coelho M.A."/>
        </authorList>
    </citation>
    <scope>NUCLEOTIDE SEQUENCE</scope>
    <source>
        <strain evidence="11">CBS 9557</strain>
    </source>
</reference>
<dbReference type="PANTHER" id="PTHR10694">
    <property type="entry name" value="LYSINE-SPECIFIC DEMETHYLASE"/>
    <property type="match status" value="1"/>
</dbReference>
<dbReference type="CDD" id="cd15571">
    <property type="entry name" value="ePHD"/>
    <property type="match status" value="1"/>
</dbReference>
<dbReference type="PANTHER" id="PTHR10694:SF7">
    <property type="entry name" value="[HISTONE H3]-TRIMETHYL-L-LYSINE(9) DEMETHYLASE"/>
    <property type="match status" value="1"/>
</dbReference>
<evidence type="ECO:0000259" key="9">
    <source>
        <dbReference type="PROSITE" id="PS51184"/>
    </source>
</evidence>
<evidence type="ECO:0000256" key="1">
    <source>
        <dbReference type="ARBA" id="ARBA00009711"/>
    </source>
</evidence>
<feature type="domain" description="JmjC" evidence="9">
    <location>
        <begin position="311"/>
        <end position="474"/>
    </location>
</feature>
<dbReference type="GO" id="GO:0051864">
    <property type="term" value="F:histone H3K36 demethylase activity"/>
    <property type="evidence" value="ECO:0007669"/>
    <property type="project" value="TreeGrafter"/>
</dbReference>
<organism evidence="11 12">
    <name type="scientific">Malassezia nana</name>
    <dbReference type="NCBI Taxonomy" id="180528"/>
    <lineage>
        <taxon>Eukaryota</taxon>
        <taxon>Fungi</taxon>
        <taxon>Dikarya</taxon>
        <taxon>Basidiomycota</taxon>
        <taxon>Ustilaginomycotina</taxon>
        <taxon>Malasseziomycetes</taxon>
        <taxon>Malasseziales</taxon>
        <taxon>Malasseziaceae</taxon>
        <taxon>Malassezia</taxon>
    </lineage>
</organism>
<keyword evidence="4" id="KW-0863">Zinc-finger</keyword>
<feature type="region of interest" description="Disordered" evidence="7">
    <location>
        <begin position="220"/>
        <end position="245"/>
    </location>
</feature>
<dbReference type="GO" id="GO:0010468">
    <property type="term" value="P:regulation of gene expression"/>
    <property type="evidence" value="ECO:0007669"/>
    <property type="project" value="TreeGrafter"/>
</dbReference>
<feature type="domain" description="JmjN" evidence="8">
    <location>
        <begin position="73"/>
        <end position="114"/>
    </location>
</feature>
<evidence type="ECO:0000256" key="3">
    <source>
        <dbReference type="ARBA" id="ARBA00022723"/>
    </source>
</evidence>
<dbReference type="AlphaFoldDB" id="A0AAF0EMQ5"/>
<dbReference type="SUPFAM" id="SSF51197">
    <property type="entry name" value="Clavaminate synthase-like"/>
    <property type="match status" value="1"/>
</dbReference>
<dbReference type="Gene3D" id="2.60.120.650">
    <property type="entry name" value="Cupin"/>
    <property type="match status" value="1"/>
</dbReference>
<evidence type="ECO:0000256" key="5">
    <source>
        <dbReference type="ARBA" id="ARBA00022833"/>
    </source>
</evidence>
<gene>
    <name evidence="11" type="ORF">MNAN1_002400</name>
</gene>
<name>A0AAF0EMQ5_9BASI</name>
<feature type="domain" description="PHD-type" evidence="10">
    <location>
        <begin position="509"/>
        <end position="658"/>
    </location>
</feature>
<evidence type="ECO:0000256" key="6">
    <source>
        <dbReference type="ARBA" id="ARBA00049349"/>
    </source>
</evidence>
<proteinExistence type="inferred from homology"/>
<dbReference type="PROSITE" id="PS51805">
    <property type="entry name" value="EPHD"/>
    <property type="match status" value="1"/>
</dbReference>
<sequence length="768" mass="85160">MTKHGERPTSSPLVSHDAARRTVMASDYHGGTMPACPPHLRDLRPSYLYPRDASYPVPPTPGHKTGPSRLEGVPVFEPTMEQFADFYAFCQAIDAWGMQSGIVKVVPPKEWVDTLPHLQPTDDAPPWHASLAHVRIKHAITQHFLPTGAGRWTQTNVTRSKPLDAKQWSDLCASPAQRGPPMSRIQRQVAASRAADEAVAHSRQYETKPSPAVRWTASGKLTRSGGVGRSTTHRTRAPTKSTSEEEWRAFDYQHQWMKEALTDEERDAGHILSAADWDEPTCCAMETEYWRTLNLGPPPMYGADQQGTLFDARTKQWNVGTLDSLLSRTLSCALPGVTTPYLYFGMWRASFAWHVEDMDLYSINYIHFGAPKQWYAIRQEDRQRFESVMAAAFPADARKCAQFLRHKSFLVSPSFLQSQGIRPLKLVQHANEFVLTYPYGYHAGFNLGFNCAESVNFALPSWIDLGRTADYCRCPLAQESVHFDMDAYWPRDPSLPAPAPPIKKETASLHPCVFCPMDTDDALVPIPAETARLLAKMPAAKASYEASQQPCQAHQLCACFLPETWVGGSQPTVQGADHVDPARWALKCQVCTEHARHGAKVQCTKGKCPRAAHVSCALQETSGWFMDICAPDVADALEGTQSPAGSEERAVILCRGHNPQRKAQAAEARDEALRCKVLALPRPSIVRLKTHGAIWTTQLWEVDEAQRTITVDASPDDPGTGRVAMPWTRLVWDAPTAPLPQRTPKKRRVHCALDSIEANGCGAAVAQP</sequence>
<keyword evidence="3" id="KW-0479">Metal-binding</keyword>
<dbReference type="InterPro" id="IPR013083">
    <property type="entry name" value="Znf_RING/FYVE/PHD"/>
</dbReference>
<dbReference type="GO" id="GO:0008270">
    <property type="term" value="F:zinc ion binding"/>
    <property type="evidence" value="ECO:0007669"/>
    <property type="project" value="UniProtKB-KW"/>
</dbReference>
<dbReference type="Pfam" id="PF13832">
    <property type="entry name" value="zf-HC5HC2H_2"/>
    <property type="match status" value="1"/>
</dbReference>
<dbReference type="Pfam" id="PF02373">
    <property type="entry name" value="JmjC"/>
    <property type="match status" value="1"/>
</dbReference>
<keyword evidence="12" id="KW-1185">Reference proteome</keyword>
<dbReference type="EC" id="1.14.11.66" evidence="2"/>
<evidence type="ECO:0000256" key="2">
    <source>
        <dbReference type="ARBA" id="ARBA00012900"/>
    </source>
</evidence>
<dbReference type="InterPro" id="IPR003349">
    <property type="entry name" value="JmjN"/>
</dbReference>
<evidence type="ECO:0000259" key="10">
    <source>
        <dbReference type="PROSITE" id="PS51805"/>
    </source>
</evidence>